<dbReference type="GO" id="GO:0016740">
    <property type="term" value="F:transferase activity"/>
    <property type="evidence" value="ECO:0007669"/>
    <property type="project" value="UniProtKB-KW"/>
</dbReference>
<keyword evidence="1" id="KW-0808">Transferase</keyword>
<dbReference type="STRING" id="634500.EbC_22480"/>
<sequence length="383" mass="43785">MIVGISNDSYPEKRTIIVDNNVEYINFKTKNVYYYINLLNMKVLKKRKNFLFKPLSIQDKGNVDIFHLFNEVAQTDRKWVATFETELPRVLPQKSGDKSDNFPELDRLAPLLAADNCLALIALSGAAYKMESKLFLRTPELAKAILAKTVVMHPPQKLTLAHREARDPSQPIHFVFIGNEFYRKGGGEVVRAFSELVEENLINPEQLKVTLIGDLEKKHNYAHGHYQDDPLFASYTESVIARHGWIEHVGFMPNDRVLKLLQQADVGLLPTWAETYGFSVLEMQSCGCPVITTNVRALPEINPEQAGWQVINSLNDDLDYSVKSIQERNYVRMQTIEQLKAIILSIFAAPEQINQKANAAIARIRNEHDILAYQQQLQMLYNR</sequence>
<organism evidence="2">
    <name type="scientific">Erwinia billingiae (strain Eb661)</name>
    <dbReference type="NCBI Taxonomy" id="634500"/>
    <lineage>
        <taxon>Bacteria</taxon>
        <taxon>Pseudomonadati</taxon>
        <taxon>Pseudomonadota</taxon>
        <taxon>Gammaproteobacteria</taxon>
        <taxon>Enterobacterales</taxon>
        <taxon>Erwiniaceae</taxon>
        <taxon>Erwinia</taxon>
    </lineage>
</organism>
<dbReference type="EMBL" id="FP236843">
    <property type="protein sequence ID" value="CAX59779.1"/>
    <property type="molecule type" value="Genomic_DNA"/>
</dbReference>
<dbReference type="PANTHER" id="PTHR12526">
    <property type="entry name" value="GLYCOSYLTRANSFERASE"/>
    <property type="match status" value="1"/>
</dbReference>
<protein>
    <submittedName>
        <fullName evidence="1">Glycosyltransferase</fullName>
    </submittedName>
</protein>
<dbReference type="SUPFAM" id="SSF53756">
    <property type="entry name" value="UDP-Glycosyltransferase/glycogen phosphorylase"/>
    <property type="match status" value="1"/>
</dbReference>
<name>D8MSH2_ERWBE</name>
<dbReference type="Gene3D" id="3.40.50.2000">
    <property type="entry name" value="Glycogen Phosphorylase B"/>
    <property type="match status" value="1"/>
</dbReference>
<dbReference type="Pfam" id="PF13692">
    <property type="entry name" value="Glyco_trans_1_4"/>
    <property type="match status" value="1"/>
</dbReference>
<dbReference type="KEGG" id="ebi:EbC_22480"/>
<gene>
    <name evidence="1" type="ordered locus">EbC_22480</name>
</gene>
<dbReference type="Proteomes" id="UP000008793">
    <property type="component" value="Chromosome"/>
</dbReference>
<dbReference type="CDD" id="cd03801">
    <property type="entry name" value="GT4_PimA-like"/>
    <property type="match status" value="1"/>
</dbReference>
<dbReference type="eggNOG" id="COG0438">
    <property type="taxonomic scope" value="Bacteria"/>
</dbReference>
<dbReference type="HOGENOM" id="CLU_688293_0_0_6"/>
<accession>D8MSH2</accession>
<evidence type="ECO:0000313" key="2">
    <source>
        <dbReference type="Proteomes" id="UP000008793"/>
    </source>
</evidence>
<proteinExistence type="predicted"/>
<evidence type="ECO:0000313" key="1">
    <source>
        <dbReference type="EMBL" id="CAX59779.1"/>
    </source>
</evidence>
<keyword evidence="2" id="KW-1185">Reference proteome</keyword>
<reference evidence="1 2" key="1">
    <citation type="journal article" date="2010" name="BMC Genomics">
        <title>Genome comparison of the epiphytic bacteria Erwinia billingiae and E. tasmaniensis with the pear pathogen E. pyrifoliae.</title>
        <authorList>
            <person name="Kube M."/>
            <person name="Migdoll A.M."/>
            <person name="Gehring I."/>
            <person name="Heitmann K."/>
            <person name="Mayer Y."/>
            <person name="Kuhl H."/>
            <person name="Knaust F."/>
            <person name="Geider K."/>
            <person name="Reinhardt R."/>
        </authorList>
    </citation>
    <scope>NUCLEOTIDE SEQUENCE [LARGE SCALE GENOMIC DNA]</scope>
    <source>
        <strain evidence="1 2">Eb661</strain>
    </source>
</reference>
<dbReference type="AlphaFoldDB" id="D8MSH2"/>
<dbReference type="CAZy" id="GT4">
    <property type="family name" value="Glycosyltransferase Family 4"/>
</dbReference>